<reference evidence="1 2" key="1">
    <citation type="submission" date="2016-12" db="EMBL/GenBank/DDBJ databases">
        <title>Clostridium tepidum sp. nov., a close relative of Clostridium sporogenes and Clostridium botulinum Group I.</title>
        <authorList>
            <person name="Dobritsa A.P."/>
            <person name="Kutumbaka K."/>
            <person name="Werner K."/>
            <person name="Samadpour M."/>
        </authorList>
    </citation>
    <scope>NUCLEOTIDE SEQUENCE [LARGE SCALE GENOMIC DNA]</scope>
    <source>
        <strain evidence="1 2">PE</strain>
    </source>
</reference>
<evidence type="ECO:0000313" key="2">
    <source>
        <dbReference type="Proteomes" id="UP000190206"/>
    </source>
</evidence>
<proteinExistence type="predicted"/>
<dbReference type="Proteomes" id="UP000190206">
    <property type="component" value="Unassembled WGS sequence"/>
</dbReference>
<sequence length="64" mass="7562">MEDIKVTVTQEKREETIDKILELVEKEFDGIDITAVFAKRLLEDAIKILEYRCMETSLRFIRKG</sequence>
<name>A0ABX3L3Z3_9CLOT</name>
<comment type="caution">
    <text evidence="1">The sequence shown here is derived from an EMBL/GenBank/DDBJ whole genome shotgun (WGS) entry which is preliminary data.</text>
</comment>
<keyword evidence="2" id="KW-1185">Reference proteome</keyword>
<gene>
    <name evidence="1" type="ORF">BS637_09235</name>
</gene>
<accession>A0ABX3L3Z3</accession>
<dbReference type="RefSeq" id="WP_078024449.1">
    <property type="nucleotide sequence ID" value="NZ_JADPGM010000007.1"/>
</dbReference>
<organism evidence="1 2">
    <name type="scientific">Clostridium tepidum</name>
    <dbReference type="NCBI Taxonomy" id="1962263"/>
    <lineage>
        <taxon>Bacteria</taxon>
        <taxon>Bacillati</taxon>
        <taxon>Bacillota</taxon>
        <taxon>Clostridia</taxon>
        <taxon>Eubacteriales</taxon>
        <taxon>Clostridiaceae</taxon>
        <taxon>Clostridium</taxon>
    </lineage>
</organism>
<evidence type="ECO:0000313" key="1">
    <source>
        <dbReference type="EMBL" id="OOO61978.1"/>
    </source>
</evidence>
<dbReference type="EMBL" id="MRAD01000008">
    <property type="protein sequence ID" value="OOO61978.1"/>
    <property type="molecule type" value="Genomic_DNA"/>
</dbReference>
<protein>
    <submittedName>
        <fullName evidence="1">Uncharacterized protein</fullName>
    </submittedName>
</protein>